<feature type="domain" description="Core shell protein Gag P30" evidence="2">
    <location>
        <begin position="45"/>
        <end position="238"/>
    </location>
</feature>
<name>A0A401QFU2_SCYTO</name>
<organism evidence="3 4">
    <name type="scientific">Scyliorhinus torazame</name>
    <name type="common">Cloudy catshark</name>
    <name type="synonym">Catulus torazame</name>
    <dbReference type="NCBI Taxonomy" id="75743"/>
    <lineage>
        <taxon>Eukaryota</taxon>
        <taxon>Metazoa</taxon>
        <taxon>Chordata</taxon>
        <taxon>Craniata</taxon>
        <taxon>Vertebrata</taxon>
        <taxon>Chondrichthyes</taxon>
        <taxon>Elasmobranchii</taxon>
        <taxon>Galeomorphii</taxon>
        <taxon>Galeoidea</taxon>
        <taxon>Carcharhiniformes</taxon>
        <taxon>Scyliorhinidae</taxon>
        <taxon>Scyliorhinus</taxon>
    </lineage>
</organism>
<dbReference type="STRING" id="75743.A0A401QFU2"/>
<dbReference type="EMBL" id="BFAA01058724">
    <property type="protein sequence ID" value="GCB84251.1"/>
    <property type="molecule type" value="Genomic_DNA"/>
</dbReference>
<reference evidence="3 4" key="1">
    <citation type="journal article" date="2018" name="Nat. Ecol. Evol.">
        <title>Shark genomes provide insights into elasmobranch evolution and the origin of vertebrates.</title>
        <authorList>
            <person name="Hara Y"/>
            <person name="Yamaguchi K"/>
            <person name="Onimaru K"/>
            <person name="Kadota M"/>
            <person name="Koyanagi M"/>
            <person name="Keeley SD"/>
            <person name="Tatsumi K"/>
            <person name="Tanaka K"/>
            <person name="Motone F"/>
            <person name="Kageyama Y"/>
            <person name="Nozu R"/>
            <person name="Adachi N"/>
            <person name="Nishimura O"/>
            <person name="Nakagawa R"/>
            <person name="Tanegashima C"/>
            <person name="Kiyatake I"/>
            <person name="Matsumoto R"/>
            <person name="Murakumo K"/>
            <person name="Nishida K"/>
            <person name="Terakita A"/>
            <person name="Kuratani S"/>
            <person name="Sato K"/>
            <person name="Hyodo S Kuraku.S."/>
        </authorList>
    </citation>
    <scope>NUCLEOTIDE SEQUENCE [LARGE SCALE GENOMIC DNA]</scope>
</reference>
<evidence type="ECO:0000313" key="3">
    <source>
        <dbReference type="EMBL" id="GCB84251.1"/>
    </source>
</evidence>
<dbReference type="PANTHER" id="PTHR33166">
    <property type="entry name" value="GAG_P30 DOMAIN-CONTAINING PROTEIN"/>
    <property type="match status" value="1"/>
</dbReference>
<dbReference type="OrthoDB" id="9049599at2759"/>
<accession>A0A401QFU2</accession>
<dbReference type="GO" id="GO:0019068">
    <property type="term" value="P:virion assembly"/>
    <property type="evidence" value="ECO:0007669"/>
    <property type="project" value="InterPro"/>
</dbReference>
<dbReference type="AlphaFoldDB" id="A0A401QFU2"/>
<dbReference type="Proteomes" id="UP000288216">
    <property type="component" value="Unassembled WGS sequence"/>
</dbReference>
<dbReference type="Pfam" id="PF02093">
    <property type="entry name" value="Gag_p30"/>
    <property type="match status" value="1"/>
</dbReference>
<dbReference type="InterPro" id="IPR008919">
    <property type="entry name" value="Retrov_capsid_N"/>
</dbReference>
<feature type="compositionally biased region" description="Basic and acidic residues" evidence="1">
    <location>
        <begin position="115"/>
        <end position="135"/>
    </location>
</feature>
<keyword evidence="4" id="KW-1185">Reference proteome</keyword>
<evidence type="ECO:0000259" key="2">
    <source>
        <dbReference type="Pfam" id="PF02093"/>
    </source>
</evidence>
<protein>
    <recommendedName>
        <fullName evidence="2">Core shell protein Gag P30 domain-containing protein</fullName>
    </recommendedName>
</protein>
<evidence type="ECO:0000256" key="1">
    <source>
        <dbReference type="SAM" id="MobiDB-lite"/>
    </source>
</evidence>
<dbReference type="SUPFAM" id="SSF47943">
    <property type="entry name" value="Retrovirus capsid protein, N-terminal core domain"/>
    <property type="match status" value="1"/>
</dbReference>
<comment type="caution">
    <text evidence="3">The sequence shown here is derived from an EMBL/GenBank/DDBJ whole genome shotgun (WGS) entry which is preliminary data.</text>
</comment>
<dbReference type="OMA" id="CNILMRT"/>
<sequence length="278" mass="31964">MILRSPKGQGEEPEITKLNPLREVPIGDGDVEFVNSPLNSEEVRAFKKEMKTLMEDPLGLAEQFDQFLGPNIDTWTELMSIMSILFTGEERGMIRRAGMRRWENSHPPGLNGPPAEEKNLNQDPHWDHQTGGHRDQMKDLRNIIVEGIREAVPKAHNLNKAFKIRQEGTETPSAFLERLRESVRKYSGLDPNDPIGQGLLKIHFVTKSWPDIHRKLQKIEDWNEKSLDELLREAQKVFVRREDVKEKQKTKMMVATVNEVVSKQGQAGTEEPRRGYQV</sequence>
<dbReference type="Gene3D" id="1.10.375.10">
    <property type="entry name" value="Human Immunodeficiency Virus Type 1 Capsid Protein"/>
    <property type="match status" value="1"/>
</dbReference>
<evidence type="ECO:0000313" key="4">
    <source>
        <dbReference type="Proteomes" id="UP000288216"/>
    </source>
</evidence>
<feature type="region of interest" description="Disordered" evidence="1">
    <location>
        <begin position="102"/>
        <end position="135"/>
    </location>
</feature>
<dbReference type="InterPro" id="IPR003036">
    <property type="entry name" value="Gag_P30"/>
</dbReference>
<proteinExistence type="predicted"/>
<gene>
    <name evidence="3" type="ORF">scyTo_0024858</name>
</gene>
<dbReference type="InterPro" id="IPR050462">
    <property type="entry name" value="Retroviral_Gag-Pol_poly"/>
</dbReference>